<keyword evidence="3" id="KW-0285">Flavoprotein</keyword>
<dbReference type="Proteomes" id="UP000682951">
    <property type="component" value="Unassembled WGS sequence"/>
</dbReference>
<evidence type="ECO:0000256" key="1">
    <source>
        <dbReference type="ARBA" id="ARBA00001974"/>
    </source>
</evidence>
<gene>
    <name evidence="6" type="ORF">KDD93_01330</name>
</gene>
<dbReference type="InterPro" id="IPR006076">
    <property type="entry name" value="FAD-dep_OxRdtase"/>
</dbReference>
<reference evidence="6 7" key="1">
    <citation type="submission" date="2021-04" db="EMBL/GenBank/DDBJ databases">
        <title>Molecular and phenotypic characterization and identification of bacterial isolates recovered from the Anatolian ground squirrels (Spermophilus xanthoprymnus) and which have the potential to form a new species in the Campylobacter genus.</title>
        <authorList>
            <person name="Aydin F."/>
            <person name="Abay S."/>
            <person name="Kayman T."/>
            <person name="Karakaya E."/>
            <person name="Mustak H.K."/>
            <person name="Mustak I.B."/>
            <person name="Bilgin N."/>
            <person name="Duzler A."/>
            <person name="Sahin O."/>
            <person name="Guran O."/>
            <person name="Saticioglu I.B."/>
        </authorList>
    </citation>
    <scope>NUCLEOTIDE SEQUENCE [LARGE SCALE GENOMIC DNA]</scope>
    <source>
        <strain evidence="7">faydin-G24</strain>
    </source>
</reference>
<dbReference type="EMBL" id="JAGSSW010000001">
    <property type="protein sequence ID" value="MBR8463217.1"/>
    <property type="molecule type" value="Genomic_DNA"/>
</dbReference>
<evidence type="ECO:0000259" key="5">
    <source>
        <dbReference type="Pfam" id="PF01266"/>
    </source>
</evidence>
<dbReference type="Gene3D" id="3.30.9.10">
    <property type="entry name" value="D-Amino Acid Oxidase, subunit A, domain 2"/>
    <property type="match status" value="1"/>
</dbReference>
<name>A0ABS5HGJ3_9BACT</name>
<evidence type="ECO:0000313" key="6">
    <source>
        <dbReference type="EMBL" id="MBR8463217.1"/>
    </source>
</evidence>
<comment type="similarity">
    <text evidence="2">Belongs to the DadA oxidoreductase family.</text>
</comment>
<evidence type="ECO:0000256" key="4">
    <source>
        <dbReference type="ARBA" id="ARBA00023002"/>
    </source>
</evidence>
<dbReference type="RefSeq" id="WP_212141434.1">
    <property type="nucleotide sequence ID" value="NZ_JAGSSW010000001.1"/>
</dbReference>
<accession>A0ABS5HGJ3</accession>
<dbReference type="PANTHER" id="PTHR13847">
    <property type="entry name" value="SARCOSINE DEHYDROGENASE-RELATED"/>
    <property type="match status" value="1"/>
</dbReference>
<sequence>MSQIIVIGGGISGLFTAYELAASGADVAVIDTNTDESQTCGLLSVFNTLPLAHEGVISSSFMGLFSSPCELSIIPNVSESFRAWMAKFSLSISSERIKKSQILFEKFGKKSLETYNKLAQKYPEISVKTDGHLLVFSDEQSFKKYLECTKIADKTQEVLDITNAKENLGLISQNIKGIINLKRNGQLNTHELITALKMELNGYGIEFINDEIVSFETNGANIKKAIGKNGEYEANTFILATGINTDLATSLGTKLNQIPAKFYTIDIKLDTRQIPAKPVVLKDKFIKIEPTNDGIRIISNLQIGTINTLVQMDKINTYLNTLKPFCETSVLREPRYMANFIAITPNDMPLIGRDKTYKNLVFSMGHGWLGLSFAPACARILSELVMQDLTNAEVDELLLFSGFYQG</sequence>
<feature type="domain" description="FAD dependent oxidoreductase" evidence="5">
    <location>
        <begin position="4"/>
        <end position="384"/>
    </location>
</feature>
<protein>
    <submittedName>
        <fullName evidence="6">FAD-binding oxidoreductase</fullName>
    </submittedName>
</protein>
<keyword evidence="7" id="KW-1185">Reference proteome</keyword>
<dbReference type="Gene3D" id="3.50.50.60">
    <property type="entry name" value="FAD/NAD(P)-binding domain"/>
    <property type="match status" value="2"/>
</dbReference>
<dbReference type="SUPFAM" id="SSF51905">
    <property type="entry name" value="FAD/NAD(P)-binding domain"/>
    <property type="match status" value="1"/>
</dbReference>
<keyword evidence="4" id="KW-0560">Oxidoreductase</keyword>
<evidence type="ECO:0000256" key="3">
    <source>
        <dbReference type="ARBA" id="ARBA00022630"/>
    </source>
</evidence>
<comment type="cofactor">
    <cofactor evidence="1">
        <name>FAD</name>
        <dbReference type="ChEBI" id="CHEBI:57692"/>
    </cofactor>
</comment>
<dbReference type="Pfam" id="PF01266">
    <property type="entry name" value="DAO"/>
    <property type="match status" value="1"/>
</dbReference>
<evidence type="ECO:0000313" key="7">
    <source>
        <dbReference type="Proteomes" id="UP000682951"/>
    </source>
</evidence>
<evidence type="ECO:0000256" key="2">
    <source>
        <dbReference type="ARBA" id="ARBA00009410"/>
    </source>
</evidence>
<dbReference type="InterPro" id="IPR036188">
    <property type="entry name" value="FAD/NAD-bd_sf"/>
</dbReference>
<proteinExistence type="inferred from homology"/>
<comment type="caution">
    <text evidence="6">The sequence shown here is derived from an EMBL/GenBank/DDBJ whole genome shotgun (WGS) entry which is preliminary data.</text>
</comment>
<dbReference type="PANTHER" id="PTHR13847:SF286">
    <property type="entry name" value="D-AMINO ACID DEHYDROGENASE"/>
    <property type="match status" value="1"/>
</dbReference>
<organism evidence="6 7">
    <name type="scientific">Campylobacter anatolicus</name>
    <dbReference type="NCBI Taxonomy" id="2829105"/>
    <lineage>
        <taxon>Bacteria</taxon>
        <taxon>Pseudomonadati</taxon>
        <taxon>Campylobacterota</taxon>
        <taxon>Epsilonproteobacteria</taxon>
        <taxon>Campylobacterales</taxon>
        <taxon>Campylobacteraceae</taxon>
        <taxon>Campylobacter</taxon>
    </lineage>
</organism>